<dbReference type="RefSeq" id="WP_049804998.1">
    <property type="nucleotide sequence ID" value="NZ_JPHN01000003.1"/>
</dbReference>
<reference evidence="11 12" key="1">
    <citation type="submission" date="2018-06" db="EMBL/GenBank/DDBJ databases">
        <authorList>
            <consortium name="Pathogen Informatics"/>
            <person name="Doyle S."/>
        </authorList>
    </citation>
    <scope>NUCLEOTIDE SEQUENCE [LARGE SCALE GENOMIC DNA]</scope>
    <source>
        <strain evidence="11 12">NCTC11413</strain>
    </source>
</reference>
<organism evidence="11 12">
    <name type="scientific">Gallibacterium anatis</name>
    <dbReference type="NCBI Taxonomy" id="750"/>
    <lineage>
        <taxon>Bacteria</taxon>
        <taxon>Pseudomonadati</taxon>
        <taxon>Pseudomonadota</taxon>
        <taxon>Gammaproteobacteria</taxon>
        <taxon>Pasteurellales</taxon>
        <taxon>Pasteurellaceae</taxon>
        <taxon>Gallibacterium</taxon>
    </lineage>
</organism>
<comment type="subcellular location">
    <subcellularLocation>
        <location evidence="1 9">Cell inner membrane</location>
        <topology evidence="1 9">Multi-pass membrane protein</topology>
    </subcellularLocation>
</comment>
<dbReference type="EMBL" id="UGGZ01000001">
    <property type="protein sequence ID" value="STO38592.1"/>
    <property type="molecule type" value="Genomic_DNA"/>
</dbReference>
<feature type="domain" description="Tripartite ATP-independent periplasmic transporters DctQ component" evidence="10">
    <location>
        <begin position="23"/>
        <end position="94"/>
    </location>
</feature>
<dbReference type="Pfam" id="PF04290">
    <property type="entry name" value="DctQ"/>
    <property type="match status" value="1"/>
</dbReference>
<keyword evidence="3" id="KW-1003">Cell membrane</keyword>
<evidence type="ECO:0000256" key="2">
    <source>
        <dbReference type="ARBA" id="ARBA00022448"/>
    </source>
</evidence>
<protein>
    <recommendedName>
        <fullName evidence="9">TRAP transporter small permease protein</fullName>
    </recommendedName>
</protein>
<evidence type="ECO:0000256" key="3">
    <source>
        <dbReference type="ARBA" id="ARBA00022475"/>
    </source>
</evidence>
<evidence type="ECO:0000313" key="11">
    <source>
        <dbReference type="EMBL" id="STO38592.1"/>
    </source>
</evidence>
<dbReference type="GO" id="GO:0015740">
    <property type="term" value="P:C4-dicarboxylate transport"/>
    <property type="evidence" value="ECO:0007669"/>
    <property type="project" value="TreeGrafter"/>
</dbReference>
<evidence type="ECO:0000256" key="5">
    <source>
        <dbReference type="ARBA" id="ARBA00022692"/>
    </source>
</evidence>
<keyword evidence="5 9" id="KW-0812">Transmembrane</keyword>
<keyword evidence="7 9" id="KW-0472">Membrane</keyword>
<comment type="subunit">
    <text evidence="9">The complex comprises the extracytoplasmic solute receptor protein and the two transmembrane proteins.</text>
</comment>
<evidence type="ECO:0000256" key="7">
    <source>
        <dbReference type="ARBA" id="ARBA00023136"/>
    </source>
</evidence>
<evidence type="ECO:0000256" key="9">
    <source>
        <dbReference type="RuleBase" id="RU369079"/>
    </source>
</evidence>
<accession>A0A377H7V6</accession>
<evidence type="ECO:0000256" key="8">
    <source>
        <dbReference type="ARBA" id="ARBA00038436"/>
    </source>
</evidence>
<dbReference type="InterPro" id="IPR055348">
    <property type="entry name" value="DctQ"/>
</dbReference>
<keyword evidence="6 9" id="KW-1133">Transmembrane helix</keyword>
<dbReference type="PANTHER" id="PTHR35011:SF2">
    <property type="entry name" value="2,3-DIKETO-L-GULONATE TRAP TRANSPORTER SMALL PERMEASE PROTEIN YIAM"/>
    <property type="match status" value="1"/>
</dbReference>
<name>A0A377H7V6_9PAST</name>
<evidence type="ECO:0000256" key="4">
    <source>
        <dbReference type="ARBA" id="ARBA00022519"/>
    </source>
</evidence>
<evidence type="ECO:0000259" key="10">
    <source>
        <dbReference type="Pfam" id="PF04290"/>
    </source>
</evidence>
<keyword evidence="2 9" id="KW-0813">Transport</keyword>
<proteinExistence type="inferred from homology"/>
<dbReference type="Proteomes" id="UP000254232">
    <property type="component" value="Unassembled WGS sequence"/>
</dbReference>
<evidence type="ECO:0000256" key="1">
    <source>
        <dbReference type="ARBA" id="ARBA00004429"/>
    </source>
</evidence>
<keyword evidence="4 9" id="KW-0997">Cell inner membrane</keyword>
<dbReference type="GO" id="GO:0005886">
    <property type="term" value="C:plasma membrane"/>
    <property type="evidence" value="ECO:0007669"/>
    <property type="project" value="UniProtKB-SubCell"/>
</dbReference>
<comment type="caution">
    <text evidence="9">Lacks conserved residue(s) required for the propagation of feature annotation.</text>
</comment>
<dbReference type="InterPro" id="IPR007387">
    <property type="entry name" value="TRAP_DctQ"/>
</dbReference>
<comment type="similarity">
    <text evidence="8 9">Belongs to the TRAP transporter small permease family.</text>
</comment>
<sequence length="110" mass="13175">MFKINQYLNKILEIILIILMVFLTLCIIWQVISRYILNEPSTITEELSRFLMIYTCLLGSSYALGKKKHLSIDLIFSYISLENRKKLNTLLNVIMDCYHIWWNKINHQYV</sequence>
<dbReference type="PANTHER" id="PTHR35011">
    <property type="entry name" value="2,3-DIKETO-L-GULONATE TRAP TRANSPORTER SMALL PERMEASE PROTEIN YIAM"/>
    <property type="match status" value="1"/>
</dbReference>
<dbReference type="GO" id="GO:0022857">
    <property type="term" value="F:transmembrane transporter activity"/>
    <property type="evidence" value="ECO:0007669"/>
    <property type="project" value="UniProtKB-UniRule"/>
</dbReference>
<feature type="transmembrane region" description="Helical" evidence="9">
    <location>
        <begin position="12"/>
        <end position="32"/>
    </location>
</feature>
<evidence type="ECO:0000313" key="12">
    <source>
        <dbReference type="Proteomes" id="UP000254232"/>
    </source>
</evidence>
<feature type="transmembrane region" description="Helical" evidence="9">
    <location>
        <begin position="47"/>
        <end position="65"/>
    </location>
</feature>
<dbReference type="AlphaFoldDB" id="A0A377H7V6"/>
<evidence type="ECO:0000256" key="6">
    <source>
        <dbReference type="ARBA" id="ARBA00022989"/>
    </source>
</evidence>
<gene>
    <name evidence="11" type="primary">siaT_9</name>
    <name evidence="11" type="ORF">NCTC11413_01726</name>
</gene>
<comment type="function">
    <text evidence="9">Part of the tripartite ATP-independent periplasmic (TRAP) transport system.</text>
</comment>